<dbReference type="AlphaFoldDB" id="A0A2U2NC64"/>
<organism evidence="1 2">
    <name type="scientific">Bifidobacterium callitrichidarum</name>
    <dbReference type="NCBI Taxonomy" id="2052941"/>
    <lineage>
        <taxon>Bacteria</taxon>
        <taxon>Bacillati</taxon>
        <taxon>Actinomycetota</taxon>
        <taxon>Actinomycetes</taxon>
        <taxon>Bifidobacteriales</taxon>
        <taxon>Bifidobacteriaceae</taxon>
        <taxon>Bifidobacterium</taxon>
    </lineage>
</organism>
<dbReference type="OrthoDB" id="6180861at2"/>
<sequence length="285" mass="33129">MTVKTMVDDATLIPEQPVRKVTAFDIGVALMDRYRRTGNGYWPEISVTDPVGELRLDGVALEWSYGNMWIHGFEVKISRSDFLRDSKYTLYRKYCDTLTLVCPRKMIDRSEVPDGIGLMWYEPKTHEVKYRRKPEYDAPGTDTSQITKKLLKALTQDVKFNSATNRWGHFKSAQDYVDQKTTMKNIGQTLGSKMARRLQQLEHQVEPKYQQELQEKAEAYKRLAKILNDHGFFMPQWSIPSEQTFNEFEADLASMTPTGEVIRDIENLRDQLNRSIEQLKNKGTE</sequence>
<evidence type="ECO:0000313" key="2">
    <source>
        <dbReference type="Proteomes" id="UP000245876"/>
    </source>
</evidence>
<protein>
    <recommendedName>
        <fullName evidence="3">DNA repair protein MmcB-related protein</fullName>
    </recommendedName>
</protein>
<dbReference type="Proteomes" id="UP000245876">
    <property type="component" value="Unassembled WGS sequence"/>
</dbReference>
<dbReference type="InterPro" id="IPR009394">
    <property type="entry name" value="MmcB-like"/>
</dbReference>
<proteinExistence type="predicted"/>
<dbReference type="RefSeq" id="WP_109056310.1">
    <property type="nucleotide sequence ID" value="NZ_QFFM01000003.1"/>
</dbReference>
<name>A0A2U2NC64_9BIFI</name>
<dbReference type="EMBL" id="QFFM01000003">
    <property type="protein sequence ID" value="PWG66741.1"/>
    <property type="molecule type" value="Genomic_DNA"/>
</dbReference>
<reference evidence="1 2" key="1">
    <citation type="journal article" date="2018" name="Int. J. Syst. Evol. Microbiol.">
        <title>Bifidobacterium callitrichidarum sp. nov. from the faeces of the emperor tamarin (Saguinus imperator).</title>
        <authorList>
            <person name="Modesto M."/>
            <person name="Michelini S."/>
            <person name="Sansosti M.C."/>
            <person name="De Filippo C."/>
            <person name="Cavalieri D."/>
            <person name="Qvirist L."/>
            <person name="Andlid T."/>
            <person name="Spiezio C."/>
            <person name="Sandri C."/>
            <person name="Pascarelli S."/>
            <person name="Sgorbati B."/>
            <person name="Mattarelli P."/>
        </authorList>
    </citation>
    <scope>NUCLEOTIDE SEQUENCE [LARGE SCALE GENOMIC DNA]</scope>
    <source>
        <strain evidence="1 2">TRI 5</strain>
    </source>
</reference>
<dbReference type="Pfam" id="PF06319">
    <property type="entry name" value="MmcB-like"/>
    <property type="match status" value="1"/>
</dbReference>
<keyword evidence="2" id="KW-1185">Reference proteome</keyword>
<accession>A0A2U2NC64</accession>
<evidence type="ECO:0008006" key="3">
    <source>
        <dbReference type="Google" id="ProtNLM"/>
    </source>
</evidence>
<comment type="caution">
    <text evidence="1">The sequence shown here is derived from an EMBL/GenBank/DDBJ whole genome shotgun (WGS) entry which is preliminary data.</text>
</comment>
<gene>
    <name evidence="1" type="ORF">DF196_02225</name>
</gene>
<evidence type="ECO:0000313" key="1">
    <source>
        <dbReference type="EMBL" id="PWG66741.1"/>
    </source>
</evidence>